<dbReference type="Gene3D" id="3.40.50.300">
    <property type="entry name" value="P-loop containing nucleotide triphosphate hydrolases"/>
    <property type="match status" value="1"/>
</dbReference>
<keyword evidence="7" id="KW-1185">Reference proteome</keyword>
<gene>
    <name evidence="6" type="ORF">S40285_04979</name>
</gene>
<dbReference type="OrthoDB" id="415706at2759"/>
<protein>
    <recommendedName>
        <fullName evidence="8">GED domain-containing protein</fullName>
    </recommendedName>
</protein>
<evidence type="ECO:0000259" key="5">
    <source>
        <dbReference type="PROSITE" id="PS51718"/>
    </source>
</evidence>
<name>A0A084QRW9_STAC4</name>
<dbReference type="GO" id="GO:0000266">
    <property type="term" value="P:mitochondrial fission"/>
    <property type="evidence" value="ECO:0007669"/>
    <property type="project" value="TreeGrafter"/>
</dbReference>
<evidence type="ECO:0000313" key="6">
    <source>
        <dbReference type="EMBL" id="KFA66704.1"/>
    </source>
</evidence>
<evidence type="ECO:0000256" key="1">
    <source>
        <dbReference type="ARBA" id="ARBA00022741"/>
    </source>
</evidence>
<dbReference type="InterPro" id="IPR000375">
    <property type="entry name" value="Dynamin_stalk"/>
</dbReference>
<dbReference type="GO" id="GO:0005739">
    <property type="term" value="C:mitochondrion"/>
    <property type="evidence" value="ECO:0007669"/>
    <property type="project" value="TreeGrafter"/>
</dbReference>
<dbReference type="CDD" id="cd08771">
    <property type="entry name" value="DLP_1"/>
    <property type="match status" value="1"/>
</dbReference>
<dbReference type="SMART" id="SM00053">
    <property type="entry name" value="DYNc"/>
    <property type="match status" value="1"/>
</dbReference>
<dbReference type="PRINTS" id="PR00195">
    <property type="entry name" value="DYNAMIN"/>
</dbReference>
<dbReference type="Proteomes" id="UP000028524">
    <property type="component" value="Unassembled WGS sequence"/>
</dbReference>
<dbReference type="PANTHER" id="PTHR11566:SF21">
    <property type="entry name" value="DYNAMIN RELATED PROTEIN 1, ISOFORM A"/>
    <property type="match status" value="1"/>
</dbReference>
<feature type="region of interest" description="Disordered" evidence="3">
    <location>
        <begin position="690"/>
        <end position="723"/>
    </location>
</feature>
<accession>A0A084QRW9</accession>
<dbReference type="PANTHER" id="PTHR11566">
    <property type="entry name" value="DYNAMIN"/>
    <property type="match status" value="1"/>
</dbReference>
<keyword evidence="2" id="KW-0342">GTP-binding</keyword>
<evidence type="ECO:0000256" key="2">
    <source>
        <dbReference type="ARBA" id="ARBA00023134"/>
    </source>
</evidence>
<evidence type="ECO:0000256" key="3">
    <source>
        <dbReference type="SAM" id="MobiDB-lite"/>
    </source>
</evidence>
<dbReference type="GO" id="GO:0016559">
    <property type="term" value="P:peroxisome fission"/>
    <property type="evidence" value="ECO:0007669"/>
    <property type="project" value="TreeGrafter"/>
</dbReference>
<dbReference type="STRING" id="1283841.A0A084QRW9"/>
<evidence type="ECO:0000313" key="7">
    <source>
        <dbReference type="Proteomes" id="UP000028524"/>
    </source>
</evidence>
<organism evidence="6 7">
    <name type="scientific">Stachybotrys chlorohalonatus (strain IBT 40285)</name>
    <dbReference type="NCBI Taxonomy" id="1283841"/>
    <lineage>
        <taxon>Eukaryota</taxon>
        <taxon>Fungi</taxon>
        <taxon>Dikarya</taxon>
        <taxon>Ascomycota</taxon>
        <taxon>Pezizomycotina</taxon>
        <taxon>Sordariomycetes</taxon>
        <taxon>Hypocreomycetidae</taxon>
        <taxon>Hypocreales</taxon>
        <taxon>Stachybotryaceae</taxon>
        <taxon>Stachybotrys</taxon>
    </lineage>
</organism>
<dbReference type="Gene3D" id="1.20.120.1240">
    <property type="entry name" value="Dynamin, middle domain"/>
    <property type="match status" value="1"/>
</dbReference>
<dbReference type="Pfam" id="PF00350">
    <property type="entry name" value="Dynamin_N"/>
    <property type="match status" value="1"/>
</dbReference>
<dbReference type="GO" id="GO:0016020">
    <property type="term" value="C:membrane"/>
    <property type="evidence" value="ECO:0007669"/>
    <property type="project" value="TreeGrafter"/>
</dbReference>
<sequence>MVLKSTSLDGLLSSKHHQLLDSIDSLRSQGISHYISLPQIIVCGDQSSGKSSVLEAISGVPFPVKSNLCTRFPTELVLRKTTHIGVNVSIIPHHSRSDADKTSLAKFRESLDDFEKLPALIDAAKTAMGIVTLGNAFSKDLLRIEVSGPDRPQLTIVDLPGLIHSENRHQSADDVSLINEVVQTYMKEPRSIILAVVSAKNDYANQIVLKLARQADRHGKRTMGVITKPDTLLHGSESQKDYIALAKNLNVEFRLGWHVLRNTDSEAGKWSLSERNAQEASFFASGSWATLPESSLGIESLRLRLSKVLFQQIAAELPSLLDEIKAKSEESQRALDKLGKPRITLDEQKLFLLQISQSFQTLIKAAIDGTYNDPFFGDALSTTGYKKRFRAVVQELSDEFAKSLHQYGHRHEALLNENFMDNGASNSSELMDRVMRLMNRSRGRELPGMFNPMVVADLFKEQCSPWADIAHKHVKDVWNAAMEFLKFLVLHVSDISTTKAILATVIEPKLDEMLKTQRSKTSELLKPHQEGHPITYHHSLFKTLQEMRSKRQSKALSDVIEDYFGQNVGIYEGTINMVNLQTRLLRSTEESDAKKHAASEAIDYVRVYYDIARDRFIDDMAVEVTEGCLVAELGSILQPMAILTMPASTITQIAGETEESRAARAELQKKLQILAQGISICRQYAELELSSSQDENDEDTEVKEKLHSSSATSEIAQDEPNYRNVIASSSVSDAELNEPAAAPDSPVQYMEEDLPSVAIESVLEDVPAVEVEWKSTRLDSKKDKKKKKKNKDSMFSLDPPAPSAFPWSAEEAVKEIPDY</sequence>
<dbReference type="AlphaFoldDB" id="A0A084QRW9"/>
<evidence type="ECO:0000259" key="4">
    <source>
        <dbReference type="PROSITE" id="PS51388"/>
    </source>
</evidence>
<feature type="region of interest" description="Disordered" evidence="3">
    <location>
        <begin position="777"/>
        <end position="809"/>
    </location>
</feature>
<dbReference type="InParanoid" id="A0A084QRW9"/>
<dbReference type="InterPro" id="IPR030381">
    <property type="entry name" value="G_DYNAMIN_dom"/>
</dbReference>
<feature type="domain" description="GED" evidence="4">
    <location>
        <begin position="598"/>
        <end position="689"/>
    </location>
</feature>
<dbReference type="GO" id="GO:0005874">
    <property type="term" value="C:microtubule"/>
    <property type="evidence" value="ECO:0007669"/>
    <property type="project" value="TreeGrafter"/>
</dbReference>
<dbReference type="GO" id="GO:0003924">
    <property type="term" value="F:GTPase activity"/>
    <property type="evidence" value="ECO:0007669"/>
    <property type="project" value="InterPro"/>
</dbReference>
<dbReference type="HOGENOM" id="CLU_008964_7_3_1"/>
<dbReference type="EMBL" id="KL660411">
    <property type="protein sequence ID" value="KFA66704.1"/>
    <property type="molecule type" value="Genomic_DNA"/>
</dbReference>
<dbReference type="GO" id="GO:0005525">
    <property type="term" value="F:GTP binding"/>
    <property type="evidence" value="ECO:0007669"/>
    <property type="project" value="InterPro"/>
</dbReference>
<keyword evidence="1" id="KW-0547">Nucleotide-binding</keyword>
<dbReference type="Pfam" id="PF01031">
    <property type="entry name" value="Dynamin_M"/>
    <property type="match status" value="1"/>
</dbReference>
<dbReference type="PROSITE" id="PS51388">
    <property type="entry name" value="GED"/>
    <property type="match status" value="1"/>
</dbReference>
<proteinExistence type="predicted"/>
<dbReference type="InterPro" id="IPR027417">
    <property type="entry name" value="P-loop_NTPase"/>
</dbReference>
<dbReference type="PROSITE" id="PS51718">
    <property type="entry name" value="G_DYNAMIN_2"/>
    <property type="match status" value="1"/>
</dbReference>
<feature type="domain" description="Dynamin-type G" evidence="5">
    <location>
        <begin position="34"/>
        <end position="318"/>
    </location>
</feature>
<evidence type="ECO:0008006" key="8">
    <source>
        <dbReference type="Google" id="ProtNLM"/>
    </source>
</evidence>
<dbReference type="InterPro" id="IPR001401">
    <property type="entry name" value="Dynamin_GTPase"/>
</dbReference>
<dbReference type="GO" id="GO:0006897">
    <property type="term" value="P:endocytosis"/>
    <property type="evidence" value="ECO:0007669"/>
    <property type="project" value="TreeGrafter"/>
</dbReference>
<dbReference type="FunFam" id="3.40.50.300:FF:001425">
    <property type="entry name" value="Dynamin GTPase, putative"/>
    <property type="match status" value="1"/>
</dbReference>
<dbReference type="OMA" id="HQKGHPI"/>
<dbReference type="SUPFAM" id="SSF52540">
    <property type="entry name" value="P-loop containing nucleoside triphosphate hydrolases"/>
    <property type="match status" value="1"/>
</dbReference>
<dbReference type="InterPro" id="IPR045063">
    <property type="entry name" value="Dynamin_N"/>
</dbReference>
<dbReference type="GO" id="GO:0048312">
    <property type="term" value="P:intracellular distribution of mitochondria"/>
    <property type="evidence" value="ECO:0007669"/>
    <property type="project" value="TreeGrafter"/>
</dbReference>
<dbReference type="InterPro" id="IPR020850">
    <property type="entry name" value="GED_dom"/>
</dbReference>
<dbReference type="GO" id="GO:0008017">
    <property type="term" value="F:microtubule binding"/>
    <property type="evidence" value="ECO:0007669"/>
    <property type="project" value="TreeGrafter"/>
</dbReference>
<dbReference type="InterPro" id="IPR022812">
    <property type="entry name" value="Dynamin"/>
</dbReference>
<reference evidence="6 7" key="1">
    <citation type="journal article" date="2014" name="BMC Genomics">
        <title>Comparative genome sequencing reveals chemotype-specific gene clusters in the toxigenic black mold Stachybotrys.</title>
        <authorList>
            <person name="Semeiks J."/>
            <person name="Borek D."/>
            <person name="Otwinowski Z."/>
            <person name="Grishin N.V."/>
        </authorList>
    </citation>
    <scope>NUCLEOTIDE SEQUENCE [LARGE SCALE GENOMIC DNA]</scope>
    <source>
        <strain evidence="6 7">IBT 40285</strain>
    </source>
</reference>